<keyword evidence="2" id="KW-0732">Signal</keyword>
<evidence type="ECO:0000313" key="4">
    <source>
        <dbReference type="Proteomes" id="UP000181917"/>
    </source>
</evidence>
<dbReference type="STRING" id="37928.SAMN04489742_0826"/>
<dbReference type="OrthoDB" id="4928582at2"/>
<feature type="region of interest" description="Disordered" evidence="1">
    <location>
        <begin position="121"/>
        <end position="144"/>
    </location>
</feature>
<dbReference type="AlphaFoldDB" id="A0A1H1A9W9"/>
<name>A0A1H1A9W9_9MICC</name>
<evidence type="ECO:0000256" key="1">
    <source>
        <dbReference type="SAM" id="MobiDB-lite"/>
    </source>
</evidence>
<evidence type="ECO:0000313" key="3">
    <source>
        <dbReference type="EMBL" id="SDQ36452.1"/>
    </source>
</evidence>
<reference evidence="3 4" key="1">
    <citation type="submission" date="2016-10" db="EMBL/GenBank/DDBJ databases">
        <authorList>
            <person name="de Groot N.N."/>
        </authorList>
    </citation>
    <scope>NUCLEOTIDE SEQUENCE [LARGE SCALE GENOMIC DNA]</scope>
    <source>
        <strain evidence="3 4">DSM 20117</strain>
    </source>
</reference>
<organism evidence="3 4">
    <name type="scientific">Crystallibacter crystallopoietes</name>
    <dbReference type="NCBI Taxonomy" id="37928"/>
    <lineage>
        <taxon>Bacteria</taxon>
        <taxon>Bacillati</taxon>
        <taxon>Actinomycetota</taxon>
        <taxon>Actinomycetes</taxon>
        <taxon>Micrococcales</taxon>
        <taxon>Micrococcaceae</taxon>
        <taxon>Crystallibacter</taxon>
    </lineage>
</organism>
<proteinExistence type="predicted"/>
<dbReference type="PROSITE" id="PS51257">
    <property type="entry name" value="PROKAR_LIPOPROTEIN"/>
    <property type="match status" value="1"/>
</dbReference>
<feature type="compositionally biased region" description="Basic and acidic residues" evidence="1">
    <location>
        <begin position="123"/>
        <end position="137"/>
    </location>
</feature>
<feature type="chain" id="PRO_5039055975" evidence="2">
    <location>
        <begin position="20"/>
        <end position="144"/>
    </location>
</feature>
<dbReference type="RefSeq" id="WP_074699343.1">
    <property type="nucleotide sequence ID" value="NZ_CP018863.1"/>
</dbReference>
<dbReference type="EMBL" id="FNKH01000002">
    <property type="protein sequence ID" value="SDQ36452.1"/>
    <property type="molecule type" value="Genomic_DNA"/>
</dbReference>
<accession>A0A1H1A9W9</accession>
<keyword evidence="4" id="KW-1185">Reference proteome</keyword>
<evidence type="ECO:0000256" key="2">
    <source>
        <dbReference type="SAM" id="SignalP"/>
    </source>
</evidence>
<protein>
    <submittedName>
        <fullName evidence="3">Uncharacterized protein</fullName>
    </submittedName>
</protein>
<sequence>MGRRTSGFIATAAFSAALAVLLVGCASSPTTTYQTESGQQITVDWAEYPGHAYSAAEDVLHAPPAEELEAVSTKLLGEIEARLTDEFGLAWEDGPDDGGNFFPQEGNGYGGDSLYVSFNSAPRESRTVPEDPRDWHRAWTLSPR</sequence>
<dbReference type="KEGG" id="acry:AC20117_13195"/>
<gene>
    <name evidence="3" type="ORF">SAMN04489742_0826</name>
</gene>
<dbReference type="Proteomes" id="UP000181917">
    <property type="component" value="Unassembled WGS sequence"/>
</dbReference>
<feature type="signal peptide" evidence="2">
    <location>
        <begin position="1"/>
        <end position="19"/>
    </location>
</feature>